<feature type="compositionally biased region" description="Low complexity" evidence="1">
    <location>
        <begin position="204"/>
        <end position="213"/>
    </location>
</feature>
<dbReference type="eggNOG" id="ENOG5030RR3">
    <property type="taxonomic scope" value="Bacteria"/>
</dbReference>
<organism evidence="2 3">
    <name type="scientific">Actinosynnema mirum (strain ATCC 29888 / DSM 43827 / JCM 3225 / NBRC 14064 / NCIMB 13271 / NRRL B-12336 / IMRU 3971 / 101)</name>
    <dbReference type="NCBI Taxonomy" id="446462"/>
    <lineage>
        <taxon>Bacteria</taxon>
        <taxon>Bacillati</taxon>
        <taxon>Actinomycetota</taxon>
        <taxon>Actinomycetes</taxon>
        <taxon>Pseudonocardiales</taxon>
        <taxon>Pseudonocardiaceae</taxon>
        <taxon>Actinosynnema</taxon>
    </lineage>
</organism>
<gene>
    <name evidence="2" type="ordered locus">Amir_4567</name>
</gene>
<dbReference type="HOGENOM" id="CLU_1173476_0_0_11"/>
<protein>
    <submittedName>
        <fullName evidence="2">Uncharacterized protein</fullName>
    </submittedName>
</protein>
<dbReference type="AlphaFoldDB" id="C6WLL2"/>
<evidence type="ECO:0000313" key="2">
    <source>
        <dbReference type="EMBL" id="ACU38405.1"/>
    </source>
</evidence>
<dbReference type="EMBL" id="CP001630">
    <property type="protein sequence ID" value="ACU38405.1"/>
    <property type="molecule type" value="Genomic_DNA"/>
</dbReference>
<evidence type="ECO:0000256" key="1">
    <source>
        <dbReference type="SAM" id="MobiDB-lite"/>
    </source>
</evidence>
<evidence type="ECO:0000313" key="3">
    <source>
        <dbReference type="Proteomes" id="UP000002213"/>
    </source>
</evidence>
<accession>C6WLL2</accession>
<dbReference type="Proteomes" id="UP000002213">
    <property type="component" value="Chromosome"/>
</dbReference>
<feature type="region of interest" description="Disordered" evidence="1">
    <location>
        <begin position="191"/>
        <end position="213"/>
    </location>
</feature>
<sequence length="236" mass="24486">MSLGLVDHVMVSLVVGVPPGRLLAAWGTGATAGPWLERGRWLVWAGRERPGRVRLGVQRAVAGGPGWQECLLVWETWTMQGVRGPVARAVTAGGGRMLAVGGTPVQARVLHAEDGRVLAEVSALGGLRDQDPEHLLARAVDAAGTINGAGLGRFASGEALEVVRRVSGVDLDTQDLRALLECVEVTALPHEEHDAGRRGPGPGDVPVVPLPLGRDPHAPAWGGAFPGGSASGRLLP</sequence>
<dbReference type="KEGG" id="ami:Amir_4567"/>
<reference evidence="2 3" key="1">
    <citation type="journal article" date="2009" name="Stand. Genomic Sci.">
        <title>Complete genome sequence of Actinosynnema mirum type strain (101).</title>
        <authorList>
            <person name="Land M."/>
            <person name="Lapidus A."/>
            <person name="Mayilraj S."/>
            <person name="Chen F."/>
            <person name="Copeland A."/>
            <person name="Del Rio T.G."/>
            <person name="Nolan M."/>
            <person name="Lucas S."/>
            <person name="Tice H."/>
            <person name="Cheng J.F."/>
            <person name="Chertkov O."/>
            <person name="Bruce D."/>
            <person name="Goodwin L."/>
            <person name="Pitluck S."/>
            <person name="Rohde M."/>
            <person name="Goker M."/>
            <person name="Pati A."/>
            <person name="Ivanova N."/>
            <person name="Mavromatis K."/>
            <person name="Chen A."/>
            <person name="Palaniappan K."/>
            <person name="Hauser L."/>
            <person name="Chang Y.J."/>
            <person name="Jeffries C.C."/>
            <person name="Brettin T."/>
            <person name="Detter J.C."/>
            <person name="Han C."/>
            <person name="Chain P."/>
            <person name="Tindall B.J."/>
            <person name="Bristow J."/>
            <person name="Eisen J.A."/>
            <person name="Markowitz V."/>
            <person name="Hugenholtz P."/>
            <person name="Kyrpides N.C."/>
            <person name="Klenk H.P."/>
        </authorList>
    </citation>
    <scope>NUCLEOTIDE SEQUENCE [LARGE SCALE GENOMIC DNA]</scope>
    <source>
        <strain evidence="3">ATCC 29888 / DSM 43827 / JCM 3225 / NBRC 14064 / NCIMB 13271 / NRRL B-12336 / IMRU 3971 / 101</strain>
    </source>
</reference>
<proteinExistence type="predicted"/>
<keyword evidence="3" id="KW-1185">Reference proteome</keyword>
<name>C6WLL2_ACTMD</name>
<dbReference type="RefSeq" id="WP_015803292.1">
    <property type="nucleotide sequence ID" value="NC_013093.1"/>
</dbReference>